<dbReference type="Pfam" id="PF08241">
    <property type="entry name" value="Methyltransf_11"/>
    <property type="match status" value="1"/>
</dbReference>
<dbReference type="PANTHER" id="PTHR12176:SF80">
    <property type="entry name" value="EEF1A LYSINE METHYLTRANSFERASE 4"/>
    <property type="match status" value="1"/>
</dbReference>
<evidence type="ECO:0000256" key="3">
    <source>
        <dbReference type="ARBA" id="ARBA00022679"/>
    </source>
</evidence>
<dbReference type="VEuPathDB" id="FungiDB:UMAG_11770"/>
<dbReference type="STRING" id="237631.A0A0D1CJP0"/>
<dbReference type="PANTHER" id="PTHR12176">
    <property type="entry name" value="SAM-DEPENDENT METHYLTRANSFERASE SUPERFAMILY PROTEIN"/>
    <property type="match status" value="1"/>
</dbReference>
<proteinExistence type="inferred from homology"/>
<dbReference type="InterPro" id="IPR029063">
    <property type="entry name" value="SAM-dependent_MTases_sf"/>
</dbReference>
<dbReference type="SUPFAM" id="SSF53335">
    <property type="entry name" value="S-adenosyl-L-methionine-dependent methyltransferases"/>
    <property type="match status" value="1"/>
</dbReference>
<dbReference type="GeneID" id="23567617"/>
<keyword evidence="2" id="KW-0489">Methyltransferase</keyword>
<keyword evidence="3" id="KW-0808">Transferase</keyword>
<dbReference type="GO" id="GO:0008757">
    <property type="term" value="F:S-adenosylmethionine-dependent methyltransferase activity"/>
    <property type="evidence" value="ECO:0007669"/>
    <property type="project" value="InterPro"/>
</dbReference>
<dbReference type="eggNOG" id="KOG2352">
    <property type="taxonomic scope" value="Eukaryota"/>
</dbReference>
<gene>
    <name evidence="5" type="ORF">UMAG_11770</name>
</gene>
<dbReference type="InterPro" id="IPR051419">
    <property type="entry name" value="Lys/N-term_MeTrsfase_sf"/>
</dbReference>
<evidence type="ECO:0000313" key="6">
    <source>
        <dbReference type="Proteomes" id="UP000000561"/>
    </source>
</evidence>
<dbReference type="InParanoid" id="A0A0D1CJP0"/>
<dbReference type="EMBL" id="CM003154">
    <property type="protein sequence ID" value="KIS67073.1"/>
    <property type="molecule type" value="Genomic_DNA"/>
</dbReference>
<feature type="domain" description="Methyltransferase type 11" evidence="4">
    <location>
        <begin position="55"/>
        <end position="110"/>
    </location>
</feature>
<reference evidence="5 6" key="1">
    <citation type="journal article" date="2006" name="Nature">
        <title>Insights from the genome of the biotrophic fungal plant pathogen Ustilago maydis.</title>
        <authorList>
            <person name="Kamper J."/>
            <person name="Kahmann R."/>
            <person name="Bolker M."/>
            <person name="Ma L.J."/>
            <person name="Brefort T."/>
            <person name="Saville B.J."/>
            <person name="Banuett F."/>
            <person name="Kronstad J.W."/>
            <person name="Gold S.E."/>
            <person name="Muller O."/>
            <person name="Perlin M.H."/>
            <person name="Wosten H.A."/>
            <person name="de Vries R."/>
            <person name="Ruiz-Herrera J."/>
            <person name="Reynaga-Pena C.G."/>
            <person name="Snetselaar K."/>
            <person name="McCann M."/>
            <person name="Perez-Martin J."/>
            <person name="Feldbrugge M."/>
            <person name="Basse C.W."/>
            <person name="Steinberg G."/>
            <person name="Ibeas J.I."/>
            <person name="Holloman W."/>
            <person name="Guzman P."/>
            <person name="Farman M."/>
            <person name="Stajich J.E."/>
            <person name="Sentandreu R."/>
            <person name="Gonzalez-Prieto J.M."/>
            <person name="Kennell J.C."/>
            <person name="Molina L."/>
            <person name="Schirawski J."/>
            <person name="Mendoza-Mendoza A."/>
            <person name="Greilinger D."/>
            <person name="Munch K."/>
            <person name="Rossel N."/>
            <person name="Scherer M."/>
            <person name="Vranes M."/>
            <person name="Ladendorf O."/>
            <person name="Vincon V."/>
            <person name="Fuchs U."/>
            <person name="Sandrock B."/>
            <person name="Meng S."/>
            <person name="Ho E.C."/>
            <person name="Cahill M.J."/>
            <person name="Boyce K.J."/>
            <person name="Klose J."/>
            <person name="Klosterman S.J."/>
            <person name="Deelstra H.J."/>
            <person name="Ortiz-Castellanos L."/>
            <person name="Li W."/>
            <person name="Sanchez-Alonso P."/>
            <person name="Schreier P.H."/>
            <person name="Hauser-Hahn I."/>
            <person name="Vaupel M."/>
            <person name="Koopmann E."/>
            <person name="Friedrich G."/>
            <person name="Voss H."/>
            <person name="Schluter T."/>
            <person name="Margolis J."/>
            <person name="Platt D."/>
            <person name="Swimmer C."/>
            <person name="Gnirke A."/>
            <person name="Chen F."/>
            <person name="Vysotskaia V."/>
            <person name="Mannhaupt G."/>
            <person name="Guldener U."/>
            <person name="Munsterkotter M."/>
            <person name="Haase D."/>
            <person name="Oesterheld M."/>
            <person name="Mewes H.W."/>
            <person name="Mauceli E.W."/>
            <person name="DeCaprio D."/>
            <person name="Wade C.M."/>
            <person name="Butler J."/>
            <person name="Young S."/>
            <person name="Jaffe D.B."/>
            <person name="Calvo S."/>
            <person name="Nusbaum C."/>
            <person name="Galagan J."/>
            <person name="Birren B.W."/>
        </authorList>
    </citation>
    <scope>NUCLEOTIDE SEQUENCE [LARGE SCALE GENOMIC DNA]</scope>
    <source>
        <strain evidence="6">DSM 14603 / FGSC 9021 / UM521</strain>
    </source>
</reference>
<sequence>MSLTAERNEQFSEKQYWEQRYADESEEAFDWFKNYDDLKELFDELIPDRASRILVLGCGNSTLSPQMHDAGYTNMVNIDYSSNLISRLARRYPDQTYLEMDITQLTLAPNVSLLGGACSFDIALDKGTMDALMAEAKGSSVWNPSDKVITNIRAMLQGVDHLLKVGAKMIYITFGQPHFRTKWLQEIHGWHVETRTLGDMFHYFVYIVTKTK</sequence>
<dbReference type="Proteomes" id="UP000000561">
    <property type="component" value="Chromosome 15"/>
</dbReference>
<dbReference type="InterPro" id="IPR013216">
    <property type="entry name" value="Methyltransf_11"/>
</dbReference>
<dbReference type="OrthoDB" id="411785at2759"/>
<dbReference type="RefSeq" id="XP_011391383.1">
    <property type="nucleotide sequence ID" value="XM_011393081.1"/>
</dbReference>
<protein>
    <recommendedName>
        <fullName evidence="4">Methyltransferase type 11 domain-containing protein</fullName>
    </recommendedName>
</protein>
<dbReference type="FunFam" id="3.40.50.150:FF:000217">
    <property type="entry name" value="Methyltransferase protein 13"/>
    <property type="match status" value="1"/>
</dbReference>
<dbReference type="GO" id="GO:0032259">
    <property type="term" value="P:methylation"/>
    <property type="evidence" value="ECO:0007669"/>
    <property type="project" value="UniProtKB-KW"/>
</dbReference>
<comment type="similarity">
    <text evidence="1">Belongs to the methyltransferase superfamily.</text>
</comment>
<dbReference type="KEGG" id="uma:UMAG_11770"/>
<evidence type="ECO:0000259" key="4">
    <source>
        <dbReference type="Pfam" id="PF08241"/>
    </source>
</evidence>
<keyword evidence="6" id="KW-1185">Reference proteome</keyword>
<evidence type="ECO:0000313" key="5">
    <source>
        <dbReference type="EMBL" id="KIS67073.1"/>
    </source>
</evidence>
<organism evidence="5 6">
    <name type="scientific">Mycosarcoma maydis</name>
    <name type="common">Corn smut fungus</name>
    <name type="synonym">Ustilago maydis</name>
    <dbReference type="NCBI Taxonomy" id="5270"/>
    <lineage>
        <taxon>Eukaryota</taxon>
        <taxon>Fungi</taxon>
        <taxon>Dikarya</taxon>
        <taxon>Basidiomycota</taxon>
        <taxon>Ustilaginomycotina</taxon>
        <taxon>Ustilaginomycetes</taxon>
        <taxon>Ustilaginales</taxon>
        <taxon>Ustilaginaceae</taxon>
        <taxon>Mycosarcoma</taxon>
    </lineage>
</organism>
<evidence type="ECO:0000256" key="1">
    <source>
        <dbReference type="ARBA" id="ARBA00008361"/>
    </source>
</evidence>
<dbReference type="AlphaFoldDB" id="A0A0D1CJP0"/>
<accession>A0A0D1CJP0</accession>
<dbReference type="Gene3D" id="3.40.50.150">
    <property type="entry name" value="Vaccinia Virus protein VP39"/>
    <property type="match status" value="1"/>
</dbReference>
<name>A0A0D1CJP0_MYCMD</name>
<evidence type="ECO:0000256" key="2">
    <source>
        <dbReference type="ARBA" id="ARBA00022603"/>
    </source>
</evidence>